<dbReference type="EMBL" id="JARPUR010000006">
    <property type="protein sequence ID" value="KAK4873768.1"/>
    <property type="molecule type" value="Genomic_DNA"/>
</dbReference>
<organism evidence="3 4">
    <name type="scientific">Aquatica leii</name>
    <dbReference type="NCBI Taxonomy" id="1421715"/>
    <lineage>
        <taxon>Eukaryota</taxon>
        <taxon>Metazoa</taxon>
        <taxon>Ecdysozoa</taxon>
        <taxon>Arthropoda</taxon>
        <taxon>Hexapoda</taxon>
        <taxon>Insecta</taxon>
        <taxon>Pterygota</taxon>
        <taxon>Neoptera</taxon>
        <taxon>Endopterygota</taxon>
        <taxon>Coleoptera</taxon>
        <taxon>Polyphaga</taxon>
        <taxon>Elateriformia</taxon>
        <taxon>Elateroidea</taxon>
        <taxon>Lampyridae</taxon>
        <taxon>Luciolinae</taxon>
        <taxon>Aquatica</taxon>
    </lineage>
</organism>
<comment type="caution">
    <text evidence="3">The sequence shown here is derived from an EMBL/GenBank/DDBJ whole genome shotgun (WGS) entry which is preliminary data.</text>
</comment>
<dbReference type="AlphaFoldDB" id="A0AAN7QCW0"/>
<reference evidence="4" key="1">
    <citation type="submission" date="2023-01" db="EMBL/GenBank/DDBJ databases">
        <title>Key to firefly adult light organ development and bioluminescence: homeobox transcription factors regulate luciferase expression and transportation to peroxisome.</title>
        <authorList>
            <person name="Fu X."/>
        </authorList>
    </citation>
    <scope>NUCLEOTIDE SEQUENCE [LARGE SCALE GENOMIC DNA]</scope>
</reference>
<keyword evidence="4" id="KW-1185">Reference proteome</keyword>
<feature type="region of interest" description="Disordered" evidence="2">
    <location>
        <begin position="1"/>
        <end position="124"/>
    </location>
</feature>
<feature type="compositionally biased region" description="Polar residues" evidence="2">
    <location>
        <begin position="1"/>
        <end position="17"/>
    </location>
</feature>
<sequence>MEDNTNGTSLLSQSDGHSGTGTGRGSQVGLPGSISGDHEDTAIKFKTSESEVENPPEELHRQREQSQTPKAKVTRKLSIVTSPLQQENTPRNMGLLDLTWDEEEGRSVKKRRRNETEETPARQDDVSLPLKLAARFRKTLKEMDKEIGILSQYVRENTNTKKEIKSCARSLKSLNSALNTDEMKELLQSLGRAHRDAEQENLEQKLLEEITERKHREAELIEKNYKLTKLQRELEEEANSIKKDMENLERLLNKNQISAVTRSNIKQTKNFDDYIRLLKKEWSSDIYTNTRIEVNNPVRMNTEADLAVWVYDNDLQMEQGIQKEFNEKYPELQEIEEDYGYITVKTKVKKRDRVIKKERYITKMKGDDTEETHFEALRNLMEQQQQLNRNNVVLHQPCRGTTERFRKMVECVATQFVIQAIICIPNTYEKKVEYF</sequence>
<proteinExistence type="predicted"/>
<accession>A0AAN7QCW0</accession>
<evidence type="ECO:0000313" key="3">
    <source>
        <dbReference type="EMBL" id="KAK4873768.1"/>
    </source>
</evidence>
<evidence type="ECO:0000256" key="1">
    <source>
        <dbReference type="SAM" id="Coils"/>
    </source>
</evidence>
<feature type="coiled-coil region" evidence="1">
    <location>
        <begin position="227"/>
        <end position="258"/>
    </location>
</feature>
<protein>
    <submittedName>
        <fullName evidence="3">Uncharacterized protein</fullName>
    </submittedName>
</protein>
<feature type="compositionally biased region" description="Polar residues" evidence="2">
    <location>
        <begin position="79"/>
        <end position="91"/>
    </location>
</feature>
<feature type="compositionally biased region" description="Basic and acidic residues" evidence="2">
    <location>
        <begin position="36"/>
        <end position="49"/>
    </location>
</feature>
<keyword evidence="1" id="KW-0175">Coiled coil</keyword>
<name>A0AAN7QCW0_9COLE</name>
<dbReference type="Proteomes" id="UP001353858">
    <property type="component" value="Unassembled WGS sequence"/>
</dbReference>
<gene>
    <name evidence="3" type="ORF">RN001_013128</name>
</gene>
<evidence type="ECO:0000313" key="4">
    <source>
        <dbReference type="Proteomes" id="UP001353858"/>
    </source>
</evidence>
<feature type="compositionally biased region" description="Basic and acidic residues" evidence="2">
    <location>
        <begin position="114"/>
        <end position="124"/>
    </location>
</feature>
<evidence type="ECO:0000256" key="2">
    <source>
        <dbReference type="SAM" id="MobiDB-lite"/>
    </source>
</evidence>